<evidence type="ECO:0000256" key="7">
    <source>
        <dbReference type="SAM" id="MobiDB-lite"/>
    </source>
</evidence>
<dbReference type="PANTHER" id="PTHR11036">
    <property type="entry name" value="SEMAPHORIN"/>
    <property type="match status" value="1"/>
</dbReference>
<evidence type="ECO:0000256" key="1">
    <source>
        <dbReference type="ARBA" id="ARBA00004370"/>
    </source>
</evidence>
<dbReference type="SUPFAM" id="SSF101912">
    <property type="entry name" value="Sema domain"/>
    <property type="match status" value="1"/>
</dbReference>
<dbReference type="GO" id="GO:0030335">
    <property type="term" value="P:positive regulation of cell migration"/>
    <property type="evidence" value="ECO:0007669"/>
    <property type="project" value="TreeGrafter"/>
</dbReference>
<dbReference type="InterPro" id="IPR013783">
    <property type="entry name" value="Ig-like_fold"/>
</dbReference>
<dbReference type="GO" id="GO:0030215">
    <property type="term" value="F:semaphorin receptor binding"/>
    <property type="evidence" value="ECO:0007669"/>
    <property type="project" value="InterPro"/>
</dbReference>
<dbReference type="SUPFAM" id="SSF103575">
    <property type="entry name" value="Plexin repeat"/>
    <property type="match status" value="1"/>
</dbReference>
<dbReference type="GO" id="GO:0005886">
    <property type="term" value="C:plasma membrane"/>
    <property type="evidence" value="ECO:0007669"/>
    <property type="project" value="TreeGrafter"/>
</dbReference>
<keyword evidence="5" id="KW-0325">Glycoprotein</keyword>
<reference evidence="11 12" key="1">
    <citation type="journal article" date="2019" name="Sci. Data">
        <title>Hybrid genome assembly and annotation of Danionella translucida.</title>
        <authorList>
            <person name="Kadobianskyi M."/>
            <person name="Schulze L."/>
            <person name="Schuelke M."/>
            <person name="Judkewitz B."/>
        </authorList>
    </citation>
    <scope>NUCLEOTIDE SEQUENCE [LARGE SCALE GENOMIC DNA]</scope>
    <source>
        <strain evidence="11 12">Bolton</strain>
    </source>
</reference>
<evidence type="ECO:0000313" key="11">
    <source>
        <dbReference type="EMBL" id="TRY93073.1"/>
    </source>
</evidence>
<proteinExistence type="inferred from homology"/>
<feature type="domain" description="Sema" evidence="10">
    <location>
        <begin position="26"/>
        <end position="484"/>
    </location>
</feature>
<dbReference type="InterPro" id="IPR001627">
    <property type="entry name" value="Semap_dom"/>
</dbReference>
<comment type="similarity">
    <text evidence="2">Belongs to the semaphorin family.</text>
</comment>
<dbReference type="InterPro" id="IPR002165">
    <property type="entry name" value="Plexin_repeat"/>
</dbReference>
<gene>
    <name evidence="11" type="ORF">DNTS_023842</name>
</gene>
<dbReference type="AlphaFoldDB" id="A0A553QSX2"/>
<organism evidence="11 12">
    <name type="scientific">Danionella cerebrum</name>
    <dbReference type="NCBI Taxonomy" id="2873325"/>
    <lineage>
        <taxon>Eukaryota</taxon>
        <taxon>Metazoa</taxon>
        <taxon>Chordata</taxon>
        <taxon>Craniata</taxon>
        <taxon>Vertebrata</taxon>
        <taxon>Euteleostomi</taxon>
        <taxon>Actinopterygii</taxon>
        <taxon>Neopterygii</taxon>
        <taxon>Teleostei</taxon>
        <taxon>Ostariophysi</taxon>
        <taxon>Cypriniformes</taxon>
        <taxon>Danionidae</taxon>
        <taxon>Danioninae</taxon>
        <taxon>Danionella</taxon>
    </lineage>
</organism>
<dbReference type="InterPro" id="IPR015943">
    <property type="entry name" value="WD40/YVTN_repeat-like_dom_sf"/>
</dbReference>
<accession>A0A553QSX2</accession>
<feature type="chain" id="PRO_5044617462" description="Sema domain-containing protein" evidence="9">
    <location>
        <begin position="22"/>
        <end position="827"/>
    </location>
</feature>
<dbReference type="SMART" id="SM00423">
    <property type="entry name" value="PSI"/>
    <property type="match status" value="1"/>
</dbReference>
<dbReference type="GO" id="GO:0007411">
    <property type="term" value="P:axon guidance"/>
    <property type="evidence" value="ECO:0007669"/>
    <property type="project" value="TreeGrafter"/>
</dbReference>
<evidence type="ECO:0000313" key="12">
    <source>
        <dbReference type="Proteomes" id="UP000316079"/>
    </source>
</evidence>
<dbReference type="Gene3D" id="2.60.40.10">
    <property type="entry name" value="Immunoglobulins"/>
    <property type="match status" value="1"/>
</dbReference>
<feature type="compositionally biased region" description="Polar residues" evidence="7">
    <location>
        <begin position="789"/>
        <end position="804"/>
    </location>
</feature>
<dbReference type="PROSITE" id="PS51257">
    <property type="entry name" value="PROKAR_LIPOPROTEIN"/>
    <property type="match status" value="1"/>
</dbReference>
<evidence type="ECO:0000256" key="8">
    <source>
        <dbReference type="SAM" id="Phobius"/>
    </source>
</evidence>
<evidence type="ECO:0000256" key="4">
    <source>
        <dbReference type="ARBA" id="ARBA00023157"/>
    </source>
</evidence>
<keyword evidence="3 8" id="KW-0472">Membrane</keyword>
<comment type="caution">
    <text evidence="6">Lacks conserved residue(s) required for the propagation of feature annotation.</text>
</comment>
<keyword evidence="8" id="KW-0812">Transmembrane</keyword>
<dbReference type="CDD" id="cd11240">
    <property type="entry name" value="Sema_4"/>
    <property type="match status" value="1"/>
</dbReference>
<dbReference type="EMBL" id="SRMA01025572">
    <property type="protein sequence ID" value="TRY93074.1"/>
    <property type="molecule type" value="Genomic_DNA"/>
</dbReference>
<keyword evidence="8" id="KW-1133">Transmembrane helix</keyword>
<keyword evidence="12" id="KW-1185">Reference proteome</keyword>
<evidence type="ECO:0000256" key="9">
    <source>
        <dbReference type="SAM" id="SignalP"/>
    </source>
</evidence>
<keyword evidence="4" id="KW-1015">Disulfide bond</keyword>
<dbReference type="FunFam" id="2.130.10.10:FF:000257">
    <property type="entry name" value="semaphorin-4A isoform X2"/>
    <property type="match status" value="1"/>
</dbReference>
<dbReference type="Pfam" id="PF01403">
    <property type="entry name" value="Sema"/>
    <property type="match status" value="1"/>
</dbReference>
<dbReference type="Gene3D" id="2.130.10.10">
    <property type="entry name" value="YVTN repeat-like/Quinoprotein amine dehydrogenase"/>
    <property type="match status" value="1"/>
</dbReference>
<dbReference type="EMBL" id="SRMA01025572">
    <property type="protein sequence ID" value="TRY93075.1"/>
    <property type="molecule type" value="Genomic_DNA"/>
</dbReference>
<dbReference type="GO" id="GO:0045499">
    <property type="term" value="F:chemorepellent activity"/>
    <property type="evidence" value="ECO:0007669"/>
    <property type="project" value="TreeGrafter"/>
</dbReference>
<feature type="compositionally biased region" description="Polar residues" evidence="7">
    <location>
        <begin position="641"/>
        <end position="662"/>
    </location>
</feature>
<dbReference type="InterPro" id="IPR016201">
    <property type="entry name" value="PSI"/>
</dbReference>
<feature type="signal peptide" evidence="9">
    <location>
        <begin position="1"/>
        <end position="21"/>
    </location>
</feature>
<reference evidence="11" key="2">
    <citation type="submission" date="2019-04" db="EMBL/GenBank/DDBJ databases">
        <authorList>
            <person name="Kadobianskyi M."/>
            <person name="Schulze L."/>
            <person name="Schuelke M."/>
            <person name="Judkewitz B."/>
        </authorList>
    </citation>
    <scope>NUCLEOTIDE SEQUENCE</scope>
    <source>
        <strain evidence="11">Bolton</strain>
        <tissue evidence="11">Whole-body</tissue>
    </source>
</reference>
<comment type="caution">
    <text evidence="11">The sequence shown here is derived from an EMBL/GenBank/DDBJ whole genome shotgun (WGS) entry which is preliminary data.</text>
</comment>
<evidence type="ECO:0000259" key="10">
    <source>
        <dbReference type="PROSITE" id="PS51004"/>
    </source>
</evidence>
<evidence type="ECO:0000256" key="2">
    <source>
        <dbReference type="ARBA" id="ARBA00009492"/>
    </source>
</evidence>
<dbReference type="EMBL" id="SRMA01025572">
    <property type="protein sequence ID" value="TRY93073.1"/>
    <property type="molecule type" value="Genomic_DNA"/>
</dbReference>
<evidence type="ECO:0000256" key="6">
    <source>
        <dbReference type="PROSITE-ProRule" id="PRU00352"/>
    </source>
</evidence>
<sequence length="827" mass="91326">MVRSASLCACLFLLIILSCHSQLLPRLSFPMGSPGRSLTVFTSPDVYNTTTLLLSNDEETLFIGARDAILSIDVSQIDSMTFKEKLDWSPSEKDLVDCSMKGKMQTVCHNFVRVLQVLNGTHLYACGTFAFSPRCIYINSVTLTLATGPSGKPEEGRGRCPYDPYQKNTAITVDGELYTGTVADYRGTRPVISRHLSEGSHVDLKLDDTLGWLEDPTFISSTFVHSEEKVYFFFSEIGKEYDFIDKFTVSRVAQVCTSDVGGQRTLQKRWTTFAKAQLLCQAGQELPYNVLQDIVRVDPPEGASDDETLFYGIFTSQWRVNLGRSAVCAFSLKDIKRVFTGRYKVLNRDTLKWSTRVQEQMANPGECGLHNASDNTLRFVKDNFLTDKSVPPVNQRLTMVSPDASYSNIAAQRVEGANGKLYTVLFLLTDSGFLHKAVLLDKGVHIVEEIQMFHRPQAVKNLLLSVAKAVVLVGSSEGVLSLPVANCSHYGSCADCVLARDPFCGWNSLRRVCIRVTRSEKQLAQDVDEGNVSEQCIIVNPRARPGPSSEVVSVSLNEVVHLKCPEASHLAKRHWERLNSQLSPKIYIQSDNSSLSFVATPSTLGHYLCLAVENGYSQTLVVYHVKQKSNPTILPAPPSRPNITPTTETGNKTDISTPVQSESKPKQVNVYATVAHKDSPAATTWKSRNFTRWFGFEEDKSQMTEPGGNLNQADKGTYLKELVVVSILLALCVSALLTIAFNRFRHVCTNQTVPQTPSSRRDLEKGGSATPQERESLKGHSPRLEKRNGQASNGVSHNGQSHNGKSAVNLSNSMLNVSNGHLPNTPI</sequence>
<evidence type="ECO:0000256" key="3">
    <source>
        <dbReference type="ARBA" id="ARBA00023136"/>
    </source>
</evidence>
<feature type="region of interest" description="Disordered" evidence="7">
    <location>
        <begin position="752"/>
        <end position="807"/>
    </location>
</feature>
<feature type="compositionally biased region" description="Basic and acidic residues" evidence="7">
    <location>
        <begin position="772"/>
        <end position="788"/>
    </location>
</feature>
<dbReference type="InterPro" id="IPR036352">
    <property type="entry name" value="Semap_dom_sf"/>
</dbReference>
<dbReference type="GO" id="GO:0001755">
    <property type="term" value="P:neural crest cell migration"/>
    <property type="evidence" value="ECO:0007669"/>
    <property type="project" value="TreeGrafter"/>
</dbReference>
<dbReference type="InterPro" id="IPR027231">
    <property type="entry name" value="Semaphorin"/>
</dbReference>
<protein>
    <recommendedName>
        <fullName evidence="10">Sema domain-containing protein</fullName>
    </recommendedName>
</protein>
<dbReference type="PROSITE" id="PS51004">
    <property type="entry name" value="SEMA"/>
    <property type="match status" value="1"/>
</dbReference>
<feature type="transmembrane region" description="Helical" evidence="8">
    <location>
        <begin position="722"/>
        <end position="741"/>
    </location>
</feature>
<comment type="subcellular location">
    <subcellularLocation>
        <location evidence="1">Membrane</location>
    </subcellularLocation>
</comment>
<dbReference type="Pfam" id="PF01437">
    <property type="entry name" value="PSI"/>
    <property type="match status" value="1"/>
</dbReference>
<keyword evidence="9" id="KW-0732">Signal</keyword>
<dbReference type="SMART" id="SM00630">
    <property type="entry name" value="Sema"/>
    <property type="match status" value="1"/>
</dbReference>
<feature type="region of interest" description="Disordered" evidence="7">
    <location>
        <begin position="632"/>
        <end position="662"/>
    </location>
</feature>
<dbReference type="GO" id="GO:0071526">
    <property type="term" value="P:semaphorin-plexin signaling pathway"/>
    <property type="evidence" value="ECO:0007669"/>
    <property type="project" value="TreeGrafter"/>
</dbReference>
<dbReference type="PANTHER" id="PTHR11036:SF145">
    <property type="entry name" value="SEMAPHORIN-4A ISOFORM X1-RELATED"/>
    <property type="match status" value="1"/>
</dbReference>
<dbReference type="Gene3D" id="3.30.1680.10">
    <property type="entry name" value="ligand-binding face of the semaphorins, domain 2"/>
    <property type="match status" value="1"/>
</dbReference>
<name>A0A553QSX2_9TELE</name>
<dbReference type="STRING" id="623744.A0A553QSX2"/>
<dbReference type="Proteomes" id="UP000316079">
    <property type="component" value="Unassembled WGS sequence"/>
</dbReference>
<evidence type="ECO:0000256" key="5">
    <source>
        <dbReference type="ARBA" id="ARBA00023180"/>
    </source>
</evidence>
<dbReference type="OrthoDB" id="9988752at2759"/>